<dbReference type="SUPFAM" id="SSF52540">
    <property type="entry name" value="P-loop containing nucleoside triphosphate hydrolases"/>
    <property type="match status" value="1"/>
</dbReference>
<evidence type="ECO:0000256" key="2">
    <source>
        <dbReference type="ARBA" id="ARBA00022803"/>
    </source>
</evidence>
<dbReference type="Pfam" id="PF20703">
    <property type="entry name" value="nSTAND1"/>
    <property type="match status" value="1"/>
</dbReference>
<dbReference type="Proteomes" id="UP001500212">
    <property type="component" value="Unassembled WGS sequence"/>
</dbReference>
<dbReference type="SUPFAM" id="SSF48452">
    <property type="entry name" value="TPR-like"/>
    <property type="match status" value="1"/>
</dbReference>
<dbReference type="Pfam" id="PF14559">
    <property type="entry name" value="TPR_19"/>
    <property type="match status" value="1"/>
</dbReference>
<dbReference type="EMBL" id="BAABHJ010000017">
    <property type="protein sequence ID" value="GAA4611699.1"/>
    <property type="molecule type" value="Genomic_DNA"/>
</dbReference>
<protein>
    <recommendedName>
        <fullName evidence="3">Novel STAND NTPase 1 domain-containing protein</fullName>
    </recommendedName>
</protein>
<organism evidence="4 5">
    <name type="scientific">Actinoallomurus liliacearum</name>
    <dbReference type="NCBI Taxonomy" id="1080073"/>
    <lineage>
        <taxon>Bacteria</taxon>
        <taxon>Bacillati</taxon>
        <taxon>Actinomycetota</taxon>
        <taxon>Actinomycetes</taxon>
        <taxon>Streptosporangiales</taxon>
        <taxon>Thermomonosporaceae</taxon>
        <taxon>Actinoallomurus</taxon>
    </lineage>
</organism>
<sequence>MMIETMTPQVSEPPYVGPRAFTTADAPRFFGREAASHRLAELWREHRLTVLHGPSGSGRTSLIEAGARPLLPSAEAEILPTGRLSYGSVFPAAALPEHNPYTLALLSSWSPAEPASRLAGWSVADFLTRRPQRTDVLGRRMPLLAVIDQAEELVAGPPHAPDRERARRSFADELAEALDEHRHLRLLLSVREGSLPDLEPYERTLGGGEVARLRLAPFDAGTALDAVRGPLRRTARSFAPGAAEALIDDLRAGTPVVEPAFAQIVCERLWRSLPPQAGAITAEAVQAHGNAALTGYVARALADVAEQYDVPVGGLRSWMQRTFAGTDRDPATNPPQMPPAVLRALEDLHLIRSERSGGELRYELQHPRLIAPLGQMIDTRPSASGPAERLRAATRALASGEFARAERQAVTAVRLGAKSDLRLRAEAESLLGNVAHGRGLRKEAETHYQTAASLFEARQDRTAVGRLLAAIGQIRLADGRGAEALEELHAAAERLPTDLTVQAELARALWELGQTRAAITVLDAVLSAEGDAPEILRTRGEFLADLGDADAALRDLDRLRRLPPGTRAARALALATLGRFDAARHEIDAALDEAPDSGPVLLYAARIAGLRGAGDSAADLARRAEAAQDPALPRHQRRVVRRILAHRPDDPRSAG</sequence>
<dbReference type="InterPro" id="IPR011990">
    <property type="entry name" value="TPR-like_helical_dom_sf"/>
</dbReference>
<comment type="caution">
    <text evidence="4">The sequence shown here is derived from an EMBL/GenBank/DDBJ whole genome shotgun (WGS) entry which is preliminary data.</text>
</comment>
<dbReference type="PANTHER" id="PTHR45586">
    <property type="entry name" value="TPR REPEAT-CONTAINING PROTEIN PA4667"/>
    <property type="match status" value="1"/>
</dbReference>
<proteinExistence type="predicted"/>
<keyword evidence="5" id="KW-1185">Reference proteome</keyword>
<accession>A0ABP8TPV8</accession>
<dbReference type="InterPro" id="IPR051012">
    <property type="entry name" value="CellSynth/LPSAsmb/PSIAsmb"/>
</dbReference>
<dbReference type="SMART" id="SM00028">
    <property type="entry name" value="TPR"/>
    <property type="match status" value="4"/>
</dbReference>
<evidence type="ECO:0000313" key="4">
    <source>
        <dbReference type="EMBL" id="GAA4611699.1"/>
    </source>
</evidence>
<dbReference type="PANTHER" id="PTHR45586:SF1">
    <property type="entry name" value="LIPOPOLYSACCHARIDE ASSEMBLY PROTEIN B"/>
    <property type="match status" value="1"/>
</dbReference>
<name>A0ABP8TPV8_9ACTN</name>
<keyword evidence="1" id="KW-0677">Repeat</keyword>
<evidence type="ECO:0000256" key="1">
    <source>
        <dbReference type="ARBA" id="ARBA00022737"/>
    </source>
</evidence>
<gene>
    <name evidence="4" type="ORF">GCM10023195_49740</name>
</gene>
<feature type="domain" description="Novel STAND NTPase 1" evidence="3">
    <location>
        <begin position="14"/>
        <end position="307"/>
    </location>
</feature>
<dbReference type="InterPro" id="IPR027417">
    <property type="entry name" value="P-loop_NTPase"/>
</dbReference>
<dbReference type="InterPro" id="IPR019734">
    <property type="entry name" value="TPR_rpt"/>
</dbReference>
<evidence type="ECO:0000313" key="5">
    <source>
        <dbReference type="Proteomes" id="UP001500212"/>
    </source>
</evidence>
<evidence type="ECO:0000259" key="3">
    <source>
        <dbReference type="Pfam" id="PF20703"/>
    </source>
</evidence>
<dbReference type="InterPro" id="IPR049052">
    <property type="entry name" value="nSTAND1"/>
</dbReference>
<dbReference type="Gene3D" id="1.25.40.10">
    <property type="entry name" value="Tetratricopeptide repeat domain"/>
    <property type="match status" value="1"/>
</dbReference>
<reference evidence="5" key="1">
    <citation type="journal article" date="2019" name="Int. J. Syst. Evol. Microbiol.">
        <title>The Global Catalogue of Microorganisms (GCM) 10K type strain sequencing project: providing services to taxonomists for standard genome sequencing and annotation.</title>
        <authorList>
            <consortium name="The Broad Institute Genomics Platform"/>
            <consortium name="The Broad Institute Genome Sequencing Center for Infectious Disease"/>
            <person name="Wu L."/>
            <person name="Ma J."/>
        </authorList>
    </citation>
    <scope>NUCLEOTIDE SEQUENCE [LARGE SCALE GENOMIC DNA]</scope>
    <source>
        <strain evidence="5">JCM 17938</strain>
    </source>
</reference>
<keyword evidence="2" id="KW-0802">TPR repeat</keyword>